<name>D1APF6_SEBTE</name>
<protein>
    <submittedName>
        <fullName evidence="1">Uncharacterized protein</fullName>
    </submittedName>
</protein>
<dbReference type="AlphaFoldDB" id="D1APF6"/>
<dbReference type="STRING" id="526218.Sterm_3148"/>
<dbReference type="EMBL" id="CP001739">
    <property type="protein sequence ID" value="ACZ09990.1"/>
    <property type="molecule type" value="Genomic_DNA"/>
</dbReference>
<sequence length="96" mass="10531">MNISYIMTIGSIVYLKEKGHIISGSVDLNGEEKALDIGNKGSEILIKSDVFYKFWIKDIRISTSIAGNLSLGILVNDSESIAHIKVGDKVYSIIND</sequence>
<dbReference type="Proteomes" id="UP000000845">
    <property type="component" value="Chromosome"/>
</dbReference>
<reference evidence="2" key="1">
    <citation type="submission" date="2009-09" db="EMBL/GenBank/DDBJ databases">
        <title>The complete chromosome of Sebaldella termitidis ATCC 33386.</title>
        <authorList>
            <consortium name="US DOE Joint Genome Institute (JGI-PGF)"/>
            <person name="Lucas S."/>
            <person name="Copeland A."/>
            <person name="Lapidus A."/>
            <person name="Glavina del Rio T."/>
            <person name="Dalin E."/>
            <person name="Tice H."/>
            <person name="Bruce D."/>
            <person name="Goodwin L."/>
            <person name="Pitluck S."/>
            <person name="Kyrpides N."/>
            <person name="Mavromatis K."/>
            <person name="Ivanova N."/>
            <person name="Mikhailova N."/>
            <person name="Sims D."/>
            <person name="Meincke L."/>
            <person name="Brettin T."/>
            <person name="Detter J.C."/>
            <person name="Han C."/>
            <person name="Larimer F."/>
            <person name="Land M."/>
            <person name="Hauser L."/>
            <person name="Markowitz V."/>
            <person name="Cheng J.F."/>
            <person name="Hugenholtz P."/>
            <person name="Woyke T."/>
            <person name="Wu D."/>
            <person name="Eisen J.A."/>
        </authorList>
    </citation>
    <scope>NUCLEOTIDE SEQUENCE [LARGE SCALE GENOMIC DNA]</scope>
    <source>
        <strain evidence="2">ATCC 33386 / NCTC 11300</strain>
    </source>
</reference>
<dbReference type="HOGENOM" id="CLU_2358112_0_0_0"/>
<reference evidence="1 2" key="2">
    <citation type="journal article" date="2010" name="Stand. Genomic Sci.">
        <title>Complete genome sequence of Sebaldella termitidis type strain (NCTC 11300).</title>
        <authorList>
            <person name="Harmon-Smith M."/>
            <person name="Celia L."/>
            <person name="Chertkov O."/>
            <person name="Lapidus A."/>
            <person name="Copeland A."/>
            <person name="Glavina Del Rio T."/>
            <person name="Nolan M."/>
            <person name="Lucas S."/>
            <person name="Tice H."/>
            <person name="Cheng J.F."/>
            <person name="Han C."/>
            <person name="Detter J.C."/>
            <person name="Bruce D."/>
            <person name="Goodwin L."/>
            <person name="Pitluck S."/>
            <person name="Pati A."/>
            <person name="Liolios K."/>
            <person name="Ivanova N."/>
            <person name="Mavromatis K."/>
            <person name="Mikhailova N."/>
            <person name="Chen A."/>
            <person name="Palaniappan K."/>
            <person name="Land M."/>
            <person name="Hauser L."/>
            <person name="Chang Y.J."/>
            <person name="Jeffries C.D."/>
            <person name="Brettin T."/>
            <person name="Goker M."/>
            <person name="Beck B."/>
            <person name="Bristow J."/>
            <person name="Eisen J.A."/>
            <person name="Markowitz V."/>
            <person name="Hugenholtz P."/>
            <person name="Kyrpides N.C."/>
            <person name="Klenk H.P."/>
            <person name="Chen F."/>
        </authorList>
    </citation>
    <scope>NUCLEOTIDE SEQUENCE [LARGE SCALE GENOMIC DNA]</scope>
    <source>
        <strain evidence="2">ATCC 33386 / NCTC 11300</strain>
    </source>
</reference>
<gene>
    <name evidence="1" type="ordered locus">Sterm_3148</name>
</gene>
<evidence type="ECO:0000313" key="2">
    <source>
        <dbReference type="Proteomes" id="UP000000845"/>
    </source>
</evidence>
<proteinExistence type="predicted"/>
<dbReference type="KEGG" id="str:Sterm_3148"/>
<evidence type="ECO:0000313" key="1">
    <source>
        <dbReference type="EMBL" id="ACZ09990.1"/>
    </source>
</evidence>
<organism evidence="1 2">
    <name type="scientific">Sebaldella termitidis (strain ATCC 33386 / NCTC 11300)</name>
    <dbReference type="NCBI Taxonomy" id="526218"/>
    <lineage>
        <taxon>Bacteria</taxon>
        <taxon>Fusobacteriati</taxon>
        <taxon>Fusobacteriota</taxon>
        <taxon>Fusobacteriia</taxon>
        <taxon>Fusobacteriales</taxon>
        <taxon>Leptotrichiaceae</taxon>
        <taxon>Sebaldella</taxon>
    </lineage>
</organism>
<keyword evidence="2" id="KW-1185">Reference proteome</keyword>
<accession>D1APF6</accession>